<dbReference type="InterPro" id="IPR011250">
    <property type="entry name" value="OMP/PagP_B-barrel"/>
</dbReference>
<dbReference type="Pfam" id="PF19573">
    <property type="entry name" value="DUF6089"/>
    <property type="match status" value="1"/>
</dbReference>
<dbReference type="SUPFAM" id="SSF56925">
    <property type="entry name" value="OMPA-like"/>
    <property type="match status" value="1"/>
</dbReference>
<protein>
    <submittedName>
        <fullName evidence="3">Outer membrane beta-barrel protein</fullName>
    </submittedName>
</protein>
<dbReference type="AlphaFoldDB" id="A0A6G1VLP1"/>
<dbReference type="OrthoDB" id="654178at2"/>
<reference evidence="3 4" key="1">
    <citation type="submission" date="2019-09" db="EMBL/GenBank/DDBJ databases">
        <title>Distinct polysaccharide growth profiles of human intestinal Prevotella copri isolates.</title>
        <authorList>
            <person name="Fehlner-Peach H."/>
            <person name="Magnabosco C."/>
            <person name="Raghavan V."/>
            <person name="Scher J.U."/>
            <person name="Tett A."/>
            <person name="Cox L.M."/>
            <person name="Gottsegen C."/>
            <person name="Watters A."/>
            <person name="Wiltshire- Gordon J.D."/>
            <person name="Segata N."/>
            <person name="Bonneau R."/>
            <person name="Littman D.R."/>
        </authorList>
    </citation>
    <scope>NUCLEOTIDE SEQUENCE [LARGE SCALE GENOMIC DNA]</scope>
    <source>
        <strain evidence="4">iAA917</strain>
    </source>
</reference>
<accession>A0A6G1VLP1</accession>
<evidence type="ECO:0000313" key="4">
    <source>
        <dbReference type="Proteomes" id="UP000477980"/>
    </source>
</evidence>
<dbReference type="EMBL" id="VZAH01000081">
    <property type="protein sequence ID" value="MQP14417.1"/>
    <property type="molecule type" value="Genomic_DNA"/>
</dbReference>
<sequence length="231" mass="26104">MRRSLCKCLLLPVLFLLPLQVMRAQDDYQYRLEMGAGVGLVAYEGDLNGNILAHQQPMAAIVGRYNFDPYKNLRFNLGLGKLKGSNDKVKTDYPGLDRNAYSFSNTLVDMSLVFEYNFWPYGTGRDYRGARRLVPFIFGGLGATFVKGEQKNVFSANVPLGIGAKYKINERMNVGVDWSIHFSLNDELDGVKDPYGIKSCGLWKNQDCYSMLQVSFTYSFSAKCKTCNKEE</sequence>
<dbReference type="Gene3D" id="2.40.160.20">
    <property type="match status" value="1"/>
</dbReference>
<feature type="domain" description="DUF6089" evidence="2">
    <location>
        <begin position="14"/>
        <end position="227"/>
    </location>
</feature>
<organism evidence="3 4">
    <name type="scientific">Segatella copri</name>
    <dbReference type="NCBI Taxonomy" id="165179"/>
    <lineage>
        <taxon>Bacteria</taxon>
        <taxon>Pseudomonadati</taxon>
        <taxon>Bacteroidota</taxon>
        <taxon>Bacteroidia</taxon>
        <taxon>Bacteroidales</taxon>
        <taxon>Prevotellaceae</taxon>
        <taxon>Segatella</taxon>
    </lineage>
</organism>
<feature type="signal peptide" evidence="1">
    <location>
        <begin position="1"/>
        <end position="23"/>
    </location>
</feature>
<name>A0A6G1VLP1_9BACT</name>
<dbReference type="RefSeq" id="WP_153089642.1">
    <property type="nucleotide sequence ID" value="NZ_VZAH01000081.1"/>
</dbReference>
<keyword evidence="1" id="KW-0732">Signal</keyword>
<comment type="caution">
    <text evidence="3">The sequence shown here is derived from an EMBL/GenBank/DDBJ whole genome shotgun (WGS) entry which is preliminary data.</text>
</comment>
<evidence type="ECO:0000256" key="1">
    <source>
        <dbReference type="SAM" id="SignalP"/>
    </source>
</evidence>
<dbReference type="InterPro" id="IPR045743">
    <property type="entry name" value="DUF6089"/>
</dbReference>
<dbReference type="Proteomes" id="UP000477980">
    <property type="component" value="Unassembled WGS sequence"/>
</dbReference>
<gene>
    <name evidence="3" type="ORF">F7D25_08340</name>
</gene>
<evidence type="ECO:0000259" key="2">
    <source>
        <dbReference type="Pfam" id="PF19573"/>
    </source>
</evidence>
<evidence type="ECO:0000313" key="3">
    <source>
        <dbReference type="EMBL" id="MQP14417.1"/>
    </source>
</evidence>
<proteinExistence type="predicted"/>
<feature type="chain" id="PRO_5026215946" evidence="1">
    <location>
        <begin position="24"/>
        <end position="231"/>
    </location>
</feature>